<keyword evidence="4" id="KW-1185">Reference proteome</keyword>
<comment type="caution">
    <text evidence="3">The sequence shown here is derived from an EMBL/GenBank/DDBJ whole genome shotgun (WGS) entry which is preliminary data.</text>
</comment>
<evidence type="ECO:0000259" key="2">
    <source>
        <dbReference type="Pfam" id="PF16344"/>
    </source>
</evidence>
<dbReference type="Pfam" id="PF16344">
    <property type="entry name" value="FecR_C"/>
    <property type="match status" value="1"/>
</dbReference>
<dbReference type="PIRSF" id="PIRSF018266">
    <property type="entry name" value="FecR"/>
    <property type="match status" value="1"/>
</dbReference>
<evidence type="ECO:0000259" key="1">
    <source>
        <dbReference type="Pfam" id="PF04773"/>
    </source>
</evidence>
<dbReference type="PANTHER" id="PTHR30273">
    <property type="entry name" value="PERIPLASMIC SIGNAL SENSOR AND SIGMA FACTOR ACTIVATOR FECR-RELATED"/>
    <property type="match status" value="1"/>
</dbReference>
<reference evidence="3 4" key="1">
    <citation type="submission" date="2019-04" db="EMBL/GenBank/DDBJ databases">
        <title>Pedobacter sp. RP-3-22 sp. nov., isolated from Arctic soil.</title>
        <authorList>
            <person name="Dahal R.H."/>
            <person name="Kim D.-U."/>
        </authorList>
    </citation>
    <scope>NUCLEOTIDE SEQUENCE [LARGE SCALE GENOMIC DNA]</scope>
    <source>
        <strain evidence="3 4">RP-3-22</strain>
    </source>
</reference>
<sequence length="321" mass="36559">MESMNDELLIKFLLKETNEEENAEVQNWLSASTENATYFAQFEKIWDASDDLNEQTVVDENEAWVKFKAKTVAIPVKKETIVKPLKRNYTWLKIAAVFVIAIGTWSAYNFFAATYKDIVSGNEIISQTLPDGSELTINKNSEISFARNFRNNRSVHLKKGDVFFNVAHDKSSPFVIEIDKVAVEVVGTSFNIKHLKDQIEVVVESGIVKVSLGNEEVKLIKGERILIDANTKKLIKNKSEDQLYNYYRTQLFIANNTPLPKLVEVLNEAYGSHIVLTDDVKNLTIYITLELGSLENNLKYICDVLKLKVSRNQQEILLSNK</sequence>
<dbReference type="OrthoDB" id="1452822at2"/>
<name>A0A4U1CWB9_9SPHI</name>
<dbReference type="EMBL" id="SWBR01000001">
    <property type="protein sequence ID" value="TKC13183.1"/>
    <property type="molecule type" value="Genomic_DNA"/>
</dbReference>
<dbReference type="Pfam" id="PF04773">
    <property type="entry name" value="FecR"/>
    <property type="match status" value="1"/>
</dbReference>
<dbReference type="RefSeq" id="WP_136839304.1">
    <property type="nucleotide sequence ID" value="NZ_SWBR01000001.1"/>
</dbReference>
<dbReference type="InterPro" id="IPR032508">
    <property type="entry name" value="FecR_C"/>
</dbReference>
<gene>
    <name evidence="3" type="ORF">FA048_06125</name>
</gene>
<feature type="domain" description="FecR protein" evidence="1">
    <location>
        <begin position="119"/>
        <end position="209"/>
    </location>
</feature>
<protein>
    <submittedName>
        <fullName evidence="3">DUF4974 domain-containing protein</fullName>
    </submittedName>
</protein>
<dbReference type="GO" id="GO:0016989">
    <property type="term" value="F:sigma factor antagonist activity"/>
    <property type="evidence" value="ECO:0007669"/>
    <property type="project" value="TreeGrafter"/>
</dbReference>
<dbReference type="Proteomes" id="UP000309488">
    <property type="component" value="Unassembled WGS sequence"/>
</dbReference>
<dbReference type="PANTHER" id="PTHR30273:SF2">
    <property type="entry name" value="PROTEIN FECR"/>
    <property type="match status" value="1"/>
</dbReference>
<feature type="domain" description="Protein FecR C-terminal" evidence="2">
    <location>
        <begin position="252"/>
        <end position="317"/>
    </location>
</feature>
<dbReference type="Gene3D" id="3.55.50.30">
    <property type="match status" value="1"/>
</dbReference>
<dbReference type="InterPro" id="IPR012373">
    <property type="entry name" value="Ferrdict_sens_TM"/>
</dbReference>
<dbReference type="AlphaFoldDB" id="A0A4U1CWB9"/>
<proteinExistence type="predicted"/>
<organism evidence="3 4">
    <name type="scientific">Pedobacter polaris</name>
    <dbReference type="NCBI Taxonomy" id="2571273"/>
    <lineage>
        <taxon>Bacteria</taxon>
        <taxon>Pseudomonadati</taxon>
        <taxon>Bacteroidota</taxon>
        <taxon>Sphingobacteriia</taxon>
        <taxon>Sphingobacteriales</taxon>
        <taxon>Sphingobacteriaceae</taxon>
        <taxon>Pedobacter</taxon>
    </lineage>
</organism>
<evidence type="ECO:0000313" key="4">
    <source>
        <dbReference type="Proteomes" id="UP000309488"/>
    </source>
</evidence>
<dbReference type="Gene3D" id="2.60.120.1440">
    <property type="match status" value="1"/>
</dbReference>
<accession>A0A4U1CWB9</accession>
<dbReference type="InterPro" id="IPR006860">
    <property type="entry name" value="FecR"/>
</dbReference>
<evidence type="ECO:0000313" key="3">
    <source>
        <dbReference type="EMBL" id="TKC13183.1"/>
    </source>
</evidence>